<organism evidence="5 6">
    <name type="scientific">Calidifontibacillus erzurumensis</name>
    <dbReference type="NCBI Taxonomy" id="2741433"/>
    <lineage>
        <taxon>Bacteria</taxon>
        <taxon>Bacillati</taxon>
        <taxon>Bacillota</taxon>
        <taxon>Bacilli</taxon>
        <taxon>Bacillales</taxon>
        <taxon>Bacillaceae</taxon>
        <taxon>Calidifontibacillus/Schinkia group</taxon>
        <taxon>Calidifontibacillus</taxon>
    </lineage>
</organism>
<dbReference type="PANTHER" id="PTHR33744:SF16">
    <property type="entry name" value="CARBOHYDRATE DIACID REGULATOR"/>
    <property type="match status" value="1"/>
</dbReference>
<dbReference type="InterPro" id="IPR025736">
    <property type="entry name" value="PucR_C-HTH_dom"/>
</dbReference>
<dbReference type="Pfam" id="PF17853">
    <property type="entry name" value="GGDEF_2"/>
    <property type="match status" value="1"/>
</dbReference>
<name>A0A8J8GE25_9BACI</name>
<proteinExistence type="inferred from homology"/>
<dbReference type="PANTHER" id="PTHR33744">
    <property type="entry name" value="CARBOHYDRATE DIACID REGULATOR"/>
    <property type="match status" value="1"/>
</dbReference>
<feature type="domain" description="PucR C-terminal helix-turn-helix" evidence="3">
    <location>
        <begin position="312"/>
        <end position="369"/>
    </location>
</feature>
<evidence type="ECO:0000313" key="5">
    <source>
        <dbReference type="EMBL" id="NSL50570.1"/>
    </source>
</evidence>
<comment type="similarity">
    <text evidence="1">Belongs to the CdaR family.</text>
</comment>
<accession>A0A8J8GE25</accession>
<reference evidence="5" key="1">
    <citation type="submission" date="2020-06" db="EMBL/GenBank/DDBJ databases">
        <title>A novel thermopfilic bacterium from Erzurum, Turkey.</title>
        <authorList>
            <person name="Adiguzel A."/>
            <person name="Ay H."/>
            <person name="Baltaci M.O."/>
        </authorList>
    </citation>
    <scope>NUCLEOTIDE SEQUENCE</scope>
    <source>
        <strain evidence="5">P2</strain>
    </source>
</reference>
<dbReference type="InterPro" id="IPR008599">
    <property type="entry name" value="Diacid_rec"/>
</dbReference>
<dbReference type="Pfam" id="PF05651">
    <property type="entry name" value="Diacid_rec"/>
    <property type="match status" value="1"/>
</dbReference>
<feature type="domain" description="Putative sugar diacid recognition" evidence="2">
    <location>
        <begin position="6"/>
        <end position="136"/>
    </location>
</feature>
<dbReference type="RefSeq" id="WP_173729773.1">
    <property type="nucleotide sequence ID" value="NZ_JABTTE010000002.1"/>
</dbReference>
<dbReference type="InterPro" id="IPR042070">
    <property type="entry name" value="PucR_C-HTH_sf"/>
</dbReference>
<evidence type="ECO:0000259" key="3">
    <source>
        <dbReference type="Pfam" id="PF13556"/>
    </source>
</evidence>
<feature type="domain" description="CdaR GGDEF-like" evidence="4">
    <location>
        <begin position="143"/>
        <end position="268"/>
    </location>
</feature>
<keyword evidence="6" id="KW-1185">Reference proteome</keyword>
<evidence type="ECO:0000313" key="6">
    <source>
        <dbReference type="Proteomes" id="UP000625804"/>
    </source>
</evidence>
<gene>
    <name evidence="5" type="ORF">HR057_02190</name>
</gene>
<dbReference type="Gene3D" id="1.10.10.2840">
    <property type="entry name" value="PucR C-terminal helix-turn-helix domain"/>
    <property type="match status" value="1"/>
</dbReference>
<evidence type="ECO:0000259" key="2">
    <source>
        <dbReference type="Pfam" id="PF05651"/>
    </source>
</evidence>
<comment type="caution">
    <text evidence="5">The sequence shown here is derived from an EMBL/GenBank/DDBJ whole genome shotgun (WGS) entry which is preliminary data.</text>
</comment>
<dbReference type="InterPro" id="IPR041522">
    <property type="entry name" value="CdaR_GGDEF"/>
</dbReference>
<protein>
    <submittedName>
        <fullName evidence="5">Helix-turn-helix domain-containing protein</fullName>
    </submittedName>
</protein>
<dbReference type="AlphaFoldDB" id="A0A8J8GE25"/>
<dbReference type="InterPro" id="IPR051448">
    <property type="entry name" value="CdaR-like_regulators"/>
</dbReference>
<sequence>MQLFPAMAQKIVKEVSNVITEQIIVVDKSGTIIASSDESRIGNFHEGAMKALKQEKMIYINTEQAKLMKNVKPGINMPLYFDNIPIGVIGITGEPERVKSYAELIRRMTELLVKEAYHSEQLRSQARGLESFIYEWVNLDTIKDEFIERGEILGIKMTTPYLITMFQLDIQTQNPNIQMVEREMLEWFHRNFSMTKQDFLVNWGQGRFVLLKSIDQVFNRSYFTQQLTRWKNYFEETFSVRFSIGVGKTIQSKTIGKSYLEAKKALKASEKKNSIVFYEDLILELLLQEISLDAKKEFLSKTLMPILEDDELKETLKIYLLENQSMKKTAQRMHIHKNTLHYRLKQIKEKTGIDPKNTEGIVLFYLGLAFQSDDV</sequence>
<evidence type="ECO:0000256" key="1">
    <source>
        <dbReference type="ARBA" id="ARBA00006754"/>
    </source>
</evidence>
<evidence type="ECO:0000259" key="4">
    <source>
        <dbReference type="Pfam" id="PF17853"/>
    </source>
</evidence>
<dbReference type="Pfam" id="PF13556">
    <property type="entry name" value="HTH_30"/>
    <property type="match status" value="1"/>
</dbReference>
<dbReference type="Proteomes" id="UP000625804">
    <property type="component" value="Unassembled WGS sequence"/>
</dbReference>
<dbReference type="EMBL" id="JABTTE010000002">
    <property type="protein sequence ID" value="NSL50570.1"/>
    <property type="molecule type" value="Genomic_DNA"/>
</dbReference>